<gene>
    <name evidence="1" type="primary">lchA1</name>
    <name evidence="1" type="ORF">NCTC10254_01573</name>
</gene>
<dbReference type="InterPro" id="IPR029243">
    <property type="entry name" value="Lantibiotic_alpha"/>
</dbReference>
<comment type="caution">
    <text evidence="1">The sequence shown here is derived from an EMBL/GenBank/DDBJ whole genome shotgun (WGS) entry which is preliminary data.</text>
</comment>
<proteinExistence type="predicted"/>
<dbReference type="Proteomes" id="UP000249886">
    <property type="component" value="Unassembled WGS sequence"/>
</dbReference>
<dbReference type="GeneID" id="84573575"/>
<accession>A0A3S5F591</accession>
<dbReference type="NCBIfam" id="NF000539">
    <property type="entry name" value="plantaricin"/>
    <property type="match status" value="1"/>
</dbReference>
<sequence>MNASTAVLDSTILDELDKELEAQIIKELEPEMFGLSRLLGNNGRWCTITKECMPSCN</sequence>
<organism evidence="1 2">
    <name type="scientific">Corynebacterium matruchotii</name>
    <dbReference type="NCBI Taxonomy" id="43768"/>
    <lineage>
        <taxon>Bacteria</taxon>
        <taxon>Bacillati</taxon>
        <taxon>Actinomycetota</taxon>
        <taxon>Actinomycetes</taxon>
        <taxon>Mycobacteriales</taxon>
        <taxon>Corynebacteriaceae</taxon>
        <taxon>Corynebacterium</taxon>
    </lineage>
</organism>
<dbReference type="AlphaFoldDB" id="A0A3S5F591"/>
<evidence type="ECO:0000313" key="1">
    <source>
        <dbReference type="EMBL" id="SPW28627.1"/>
    </source>
</evidence>
<dbReference type="GO" id="GO:0050830">
    <property type="term" value="P:defense response to Gram-positive bacterium"/>
    <property type="evidence" value="ECO:0007669"/>
    <property type="project" value="InterPro"/>
</dbReference>
<name>A0A3S5F591_9CORY</name>
<protein>
    <submittedName>
        <fullName evidence="1">Lantibiotic lichenicidin VK21 A1</fullName>
    </submittedName>
</protein>
<reference evidence="1 2" key="1">
    <citation type="submission" date="2018-06" db="EMBL/GenBank/DDBJ databases">
        <authorList>
            <consortium name="Pathogen Informatics"/>
            <person name="Doyle S."/>
        </authorList>
    </citation>
    <scope>NUCLEOTIDE SEQUENCE [LARGE SCALE GENOMIC DNA]</scope>
    <source>
        <strain evidence="1 2">NCTC10254</strain>
    </source>
</reference>
<dbReference type="EMBL" id="UARK01000011">
    <property type="protein sequence ID" value="SPW28627.1"/>
    <property type="molecule type" value="Genomic_DNA"/>
</dbReference>
<dbReference type="Pfam" id="PF14867">
    <property type="entry name" value="Lantibiotic_a"/>
    <property type="match status" value="1"/>
</dbReference>
<dbReference type="RefSeq" id="WP_005522761.1">
    <property type="nucleotide sequence ID" value="NZ_CAJPQJ010000011.1"/>
</dbReference>
<evidence type="ECO:0000313" key="2">
    <source>
        <dbReference type="Proteomes" id="UP000249886"/>
    </source>
</evidence>